<feature type="site" description="Lowers pKa of active site Tyr" evidence="3">
    <location>
        <position position="105"/>
    </location>
</feature>
<dbReference type="GO" id="GO:0016491">
    <property type="term" value="F:oxidoreductase activity"/>
    <property type="evidence" value="ECO:0007669"/>
    <property type="project" value="InterPro"/>
</dbReference>
<gene>
    <name evidence="6" type="ORF">HDF10_000662</name>
</gene>
<evidence type="ECO:0000259" key="5">
    <source>
        <dbReference type="Pfam" id="PF00248"/>
    </source>
</evidence>
<organism evidence="6 7">
    <name type="scientific">Tunturiibacter lichenicola</name>
    <dbReference type="NCBI Taxonomy" id="2051959"/>
    <lineage>
        <taxon>Bacteria</taxon>
        <taxon>Pseudomonadati</taxon>
        <taxon>Acidobacteriota</taxon>
        <taxon>Terriglobia</taxon>
        <taxon>Terriglobales</taxon>
        <taxon>Acidobacteriaceae</taxon>
        <taxon>Tunturiibacter</taxon>
    </lineage>
</organism>
<evidence type="ECO:0000256" key="1">
    <source>
        <dbReference type="PIRSR" id="PIRSR000097-1"/>
    </source>
</evidence>
<comment type="caution">
    <text evidence="6">The sequence shown here is derived from an EMBL/GenBank/DDBJ whole genome shotgun (WGS) entry which is preliminary data.</text>
</comment>
<dbReference type="InterPro" id="IPR036812">
    <property type="entry name" value="NAD(P)_OxRdtase_dom_sf"/>
</dbReference>
<dbReference type="InterPro" id="IPR018170">
    <property type="entry name" value="Aldo/ket_reductase_CS"/>
</dbReference>
<proteinExistence type="predicted"/>
<dbReference type="EMBL" id="JACHDZ010000001">
    <property type="protein sequence ID" value="MBB5342712.1"/>
    <property type="molecule type" value="Genomic_DNA"/>
</dbReference>
<accession>A0A7W8J503</accession>
<dbReference type="InterPro" id="IPR023210">
    <property type="entry name" value="NADP_OxRdtase_dom"/>
</dbReference>
<feature type="region of interest" description="Disordered" evidence="4">
    <location>
        <begin position="238"/>
        <end position="259"/>
    </location>
</feature>
<name>A0A7W8J503_9BACT</name>
<reference evidence="6 7" key="1">
    <citation type="submission" date="2020-08" db="EMBL/GenBank/DDBJ databases">
        <title>Genomic Encyclopedia of Type Strains, Phase IV (KMG-V): Genome sequencing to study the core and pangenomes of soil and plant-associated prokaryotes.</title>
        <authorList>
            <person name="Whitman W."/>
        </authorList>
    </citation>
    <scope>NUCLEOTIDE SEQUENCE [LARGE SCALE GENOMIC DNA]</scope>
    <source>
        <strain evidence="6 7">M8US30</strain>
    </source>
</reference>
<evidence type="ECO:0000256" key="4">
    <source>
        <dbReference type="SAM" id="MobiDB-lite"/>
    </source>
</evidence>
<evidence type="ECO:0000256" key="2">
    <source>
        <dbReference type="PIRSR" id="PIRSR000097-2"/>
    </source>
</evidence>
<dbReference type="Proteomes" id="UP000569092">
    <property type="component" value="Unassembled WGS sequence"/>
</dbReference>
<feature type="active site" description="Proton donor" evidence="1">
    <location>
        <position position="77"/>
    </location>
</feature>
<dbReference type="PANTHER" id="PTHR11732">
    <property type="entry name" value="ALDO/KETO REDUCTASE"/>
    <property type="match status" value="1"/>
</dbReference>
<dbReference type="PIRSF" id="PIRSF000097">
    <property type="entry name" value="AKR"/>
    <property type="match status" value="1"/>
</dbReference>
<dbReference type="AlphaFoldDB" id="A0A7W8J503"/>
<evidence type="ECO:0000313" key="7">
    <source>
        <dbReference type="Proteomes" id="UP000569092"/>
    </source>
</evidence>
<feature type="binding site" evidence="2">
    <location>
        <position position="138"/>
    </location>
    <ligand>
        <name>substrate</name>
    </ligand>
</feature>
<evidence type="ECO:0000256" key="3">
    <source>
        <dbReference type="PIRSR" id="PIRSR000097-3"/>
    </source>
</evidence>
<dbReference type="PROSITE" id="PS00798">
    <property type="entry name" value="ALDOKETO_REDUCTASE_1"/>
    <property type="match status" value="1"/>
</dbReference>
<dbReference type="SUPFAM" id="SSF51430">
    <property type="entry name" value="NAD(P)-linked oxidoreductase"/>
    <property type="match status" value="1"/>
</dbReference>
<dbReference type="Gene3D" id="3.20.20.100">
    <property type="entry name" value="NADP-dependent oxidoreductase domain"/>
    <property type="match status" value="1"/>
</dbReference>
<dbReference type="InterPro" id="IPR020471">
    <property type="entry name" value="AKR"/>
</dbReference>
<protein>
    <submittedName>
        <fullName evidence="6">Diketogulonate reductase-like aldo/keto reductase</fullName>
    </submittedName>
</protein>
<sequence length="351" mass="39467">MIRGHTCMHPPTALDHSSDRAIDPAVIPFHALATGDRLPAIGLGTFGSDHVEPTQVADAVRGAARIGYRHFDCASVYGNEAEVGAALEEVMRSGIKREELWITSKLWNDKHGEADVIPSCRKSLSDLRIEYLDLFLVHWPFPNFHRSGCDVNSRSANARPYIHENYMKTWRKMEDLVEQGLVRQIGTSNMTAPKLKLVLADARIRPAVNEMELHPHFQQPELFDFCLSNGIRPIGFCPLGSPGRPERDRTPEDTSPTEDPVIREIAAKHGVHPSAVCLKWAMQRGQIPIPFSVNHYRQNLEAVMSDPLTGDEMKAIAGIDRNCRLIKGQVFLWKEGQSWEDLWDVDGVIRQ</sequence>
<dbReference type="PRINTS" id="PR00069">
    <property type="entry name" value="ALDKETRDTASE"/>
</dbReference>
<evidence type="ECO:0000313" key="6">
    <source>
        <dbReference type="EMBL" id="MBB5342712.1"/>
    </source>
</evidence>
<feature type="domain" description="NADP-dependent oxidoreductase" evidence="5">
    <location>
        <begin position="41"/>
        <end position="320"/>
    </location>
</feature>
<dbReference type="Pfam" id="PF00248">
    <property type="entry name" value="Aldo_ket_red"/>
    <property type="match status" value="1"/>
</dbReference>